<organism evidence="2">
    <name type="scientific">freshwater metagenome</name>
    <dbReference type="NCBI Taxonomy" id="449393"/>
    <lineage>
        <taxon>unclassified sequences</taxon>
        <taxon>metagenomes</taxon>
        <taxon>ecological metagenomes</taxon>
    </lineage>
</organism>
<gene>
    <name evidence="2" type="ORF">UFOPK1650_00185</name>
</gene>
<dbReference type="AlphaFoldDB" id="A0A6J6DES9"/>
<evidence type="ECO:0000256" key="1">
    <source>
        <dbReference type="SAM" id="MobiDB-lite"/>
    </source>
</evidence>
<name>A0A6J6DES9_9ZZZZ</name>
<feature type="region of interest" description="Disordered" evidence="1">
    <location>
        <begin position="18"/>
        <end position="53"/>
    </location>
</feature>
<accession>A0A6J6DES9</accession>
<dbReference type="EMBL" id="CAEZTJ010000012">
    <property type="protein sequence ID" value="CAB4561189.1"/>
    <property type="molecule type" value="Genomic_DNA"/>
</dbReference>
<evidence type="ECO:0000313" key="2">
    <source>
        <dbReference type="EMBL" id="CAB4561189.1"/>
    </source>
</evidence>
<protein>
    <submittedName>
        <fullName evidence="2">Unannotated protein</fullName>
    </submittedName>
</protein>
<proteinExistence type="predicted"/>
<sequence length="82" mass="8925">MVAWFSHASGIIIRTACGSDRPPKYSNSNTSSKDAESDPLGFTIGSRRERSPGISSLARRDSLADIQLRFPRTVLISPLCAM</sequence>
<reference evidence="2" key="1">
    <citation type="submission" date="2020-05" db="EMBL/GenBank/DDBJ databases">
        <authorList>
            <person name="Chiriac C."/>
            <person name="Salcher M."/>
            <person name="Ghai R."/>
            <person name="Kavagutti S V."/>
        </authorList>
    </citation>
    <scope>NUCLEOTIDE SEQUENCE</scope>
</reference>